<dbReference type="AlphaFoldDB" id="A0AAW9FIU9"/>
<organism evidence="2">
    <name type="scientific">Agrobacterium rosae</name>
    <dbReference type="NCBI Taxonomy" id="1972867"/>
    <lineage>
        <taxon>Bacteria</taxon>
        <taxon>Pseudomonadati</taxon>
        <taxon>Pseudomonadota</taxon>
        <taxon>Alphaproteobacteria</taxon>
        <taxon>Hyphomicrobiales</taxon>
        <taxon>Rhizobiaceae</taxon>
        <taxon>Rhizobium/Agrobacterium group</taxon>
        <taxon>Agrobacterium</taxon>
    </lineage>
</organism>
<gene>
    <name evidence="2" type="ORF">RMR22_24090</name>
</gene>
<name>A0AAW9FIU9_9HYPH</name>
<reference evidence="2" key="1">
    <citation type="journal article" date="2023" name="Phytobiomes J">
        <title>Deciphering the key players within the bacterial microbiota associated with aerial crown gall tumors on rhododendron: Insights into the gallobiome.</title>
        <authorList>
            <person name="Kuzmanovic N."/>
            <person name="Nesme J."/>
            <person name="Wolf J."/>
            <person name="Neumann-Schaal M."/>
            <person name="Petersen J."/>
            <person name="Fernandez-Gnecco G."/>
            <person name="Sproeer C."/>
            <person name="Bunk B."/>
            <person name="Overmann J."/>
            <person name="Sorensen S.J."/>
            <person name="Idczak E."/>
            <person name="Smalla K."/>
        </authorList>
    </citation>
    <scope>NUCLEOTIDE SEQUENCE</scope>
    <source>
        <strain evidence="2">Rho-11.1</strain>
    </source>
</reference>
<accession>A0AAW9FIU9</accession>
<dbReference type="EMBL" id="JAVRAF010000017">
    <property type="protein sequence ID" value="MDX8305329.1"/>
    <property type="molecule type" value="Genomic_DNA"/>
</dbReference>
<dbReference type="RefSeq" id="WP_320203555.1">
    <property type="nucleotide sequence ID" value="NZ_CP192782.1"/>
</dbReference>
<proteinExistence type="predicted"/>
<comment type="caution">
    <text evidence="2">The sequence shown here is derived from an EMBL/GenBank/DDBJ whole genome shotgun (WGS) entry which is preliminary data.</text>
</comment>
<feature type="region of interest" description="Disordered" evidence="1">
    <location>
        <begin position="181"/>
        <end position="219"/>
    </location>
</feature>
<evidence type="ECO:0000313" key="2">
    <source>
        <dbReference type="EMBL" id="MDX8305329.1"/>
    </source>
</evidence>
<protein>
    <submittedName>
        <fullName evidence="2">Uncharacterized protein</fullName>
    </submittedName>
</protein>
<evidence type="ECO:0000256" key="1">
    <source>
        <dbReference type="SAM" id="MobiDB-lite"/>
    </source>
</evidence>
<sequence length="219" mass="24217">MSKNGATEKEIKAKLEDDILGTAVPINGSLVFDHRDLPDDFPELVQLEIANRVKFEGGRFGITDASELSVVADGAQAKWYVVNKRTGYPVGVAPITPHSLESHRSLRRAEQDAAVAKIAAANDVDRASLKAEYDAGVKAEQDRINWWREAAGKRQSLNKTMASGIANKLQQNLDERLARERDLIQTTPAERAARRNQRVQREGRANAESLGFKVDATRD</sequence>